<dbReference type="InterPro" id="IPR036291">
    <property type="entry name" value="NAD(P)-bd_dom_sf"/>
</dbReference>
<gene>
    <name evidence="5" type="ORF">HAP48_010860</name>
</gene>
<evidence type="ECO:0000256" key="1">
    <source>
        <dbReference type="ARBA" id="ARBA00022450"/>
    </source>
</evidence>
<organism evidence="5">
    <name type="scientific">Bradyrhizobium septentrionale</name>
    <dbReference type="NCBI Taxonomy" id="1404411"/>
    <lineage>
        <taxon>Bacteria</taxon>
        <taxon>Pseudomonadati</taxon>
        <taxon>Pseudomonadota</taxon>
        <taxon>Alphaproteobacteria</taxon>
        <taxon>Hyphomicrobiales</taxon>
        <taxon>Nitrobacteraceae</taxon>
        <taxon>Bradyrhizobium</taxon>
    </lineage>
</organism>
<comment type="caution">
    <text evidence="5">The sequence shown here is derived from an EMBL/GenBank/DDBJ whole genome shotgun (WGS) entry which is preliminary data.</text>
</comment>
<evidence type="ECO:0000313" key="5">
    <source>
        <dbReference type="EMBL" id="NVI43477.1"/>
    </source>
</evidence>
<proteinExistence type="predicted"/>
<dbReference type="SUPFAM" id="SSF51735">
    <property type="entry name" value="NAD(P)-binding Rossmann-fold domains"/>
    <property type="match status" value="1"/>
</dbReference>
<name>A0A973VWS3_9BRAD</name>
<evidence type="ECO:0000256" key="2">
    <source>
        <dbReference type="ARBA" id="ARBA00022553"/>
    </source>
</evidence>
<dbReference type="Gene3D" id="3.40.50.720">
    <property type="entry name" value="NAD(P)-binding Rossmann-like Domain"/>
    <property type="match status" value="1"/>
</dbReference>
<feature type="domain" description="Thioester reductase (TE)" evidence="4">
    <location>
        <begin position="2"/>
        <end position="111"/>
    </location>
</feature>
<dbReference type="EMBL" id="JAAOLE020000001">
    <property type="protein sequence ID" value="NVI43477.1"/>
    <property type="molecule type" value="Genomic_DNA"/>
</dbReference>
<keyword evidence="2" id="KW-0597">Phosphoprotein</keyword>
<protein>
    <submittedName>
        <fullName evidence="5">SDR family oxidoreductase</fullName>
    </submittedName>
</protein>
<evidence type="ECO:0000259" key="4">
    <source>
        <dbReference type="Pfam" id="PF07993"/>
    </source>
</evidence>
<dbReference type="AlphaFoldDB" id="A0A973VWS3"/>
<evidence type="ECO:0000256" key="3">
    <source>
        <dbReference type="SAM" id="MobiDB-lite"/>
    </source>
</evidence>
<reference evidence="5" key="1">
    <citation type="submission" date="2020-06" db="EMBL/GenBank/DDBJ databases">
        <title>Whole Genome Sequence of Bradyrhizobium sp. Strain 1S1.</title>
        <authorList>
            <person name="Bromfield E.S.P."/>
            <person name="Cloutier S."/>
        </authorList>
    </citation>
    <scope>NUCLEOTIDE SEQUENCE [LARGE SCALE GENOMIC DNA]</scope>
    <source>
        <strain evidence="5">1S1</strain>
    </source>
</reference>
<feature type="region of interest" description="Disordered" evidence="3">
    <location>
        <begin position="91"/>
        <end position="111"/>
    </location>
</feature>
<dbReference type="Pfam" id="PF07993">
    <property type="entry name" value="NAD_binding_4"/>
    <property type="match status" value="1"/>
</dbReference>
<dbReference type="InterPro" id="IPR013120">
    <property type="entry name" value="FAR_NAD-bd"/>
</dbReference>
<keyword evidence="1" id="KW-0596">Phosphopantetheine</keyword>
<dbReference type="RefSeq" id="WP_051346824.1">
    <property type="nucleotide sequence ID" value="NZ_CP088285.1"/>
</dbReference>
<dbReference type="PANTHER" id="PTHR44845">
    <property type="entry name" value="CARRIER DOMAIN-CONTAINING PROTEIN"/>
    <property type="match status" value="1"/>
</dbReference>
<accession>A0A973VWS3</accession>
<dbReference type="PANTHER" id="PTHR44845:SF6">
    <property type="entry name" value="BETA-ALANINE-ACTIVATING ENZYME"/>
    <property type="match status" value="1"/>
</dbReference>
<sequence>MRVVPLAGDTARPLLGLSSADFEMLTDTVDSICHCGSTVNSIWPYEGLKAANVLGMQELLRLASRGCVKRVHLVSTLHVFSSREAVAGRELREEDLPDDPEGLSLGYTQSK</sequence>